<organism evidence="8 9">
    <name type="scientific">Calidifontibacillus erzurumensis</name>
    <dbReference type="NCBI Taxonomy" id="2741433"/>
    <lineage>
        <taxon>Bacteria</taxon>
        <taxon>Bacillati</taxon>
        <taxon>Bacillota</taxon>
        <taxon>Bacilli</taxon>
        <taxon>Bacillales</taxon>
        <taxon>Bacillaceae</taxon>
        <taxon>Calidifontibacillus/Schinkia group</taxon>
        <taxon>Calidifontibacillus</taxon>
    </lineage>
</organism>
<evidence type="ECO:0000256" key="3">
    <source>
        <dbReference type="ARBA" id="ARBA00022723"/>
    </source>
</evidence>
<dbReference type="AlphaFoldDB" id="A0A8J8KBY9"/>
<dbReference type="InterPro" id="IPR008168">
    <property type="entry name" value="Cyt_C_IC"/>
</dbReference>
<keyword evidence="1" id="KW-0813">Transport</keyword>
<dbReference type="PANTHER" id="PTHR37823">
    <property type="entry name" value="CYTOCHROME C-553-LIKE"/>
    <property type="match status" value="1"/>
</dbReference>
<dbReference type="Pfam" id="PF13442">
    <property type="entry name" value="Cytochrome_CBB3"/>
    <property type="match status" value="1"/>
</dbReference>
<accession>A0A8J8KBY9</accession>
<gene>
    <name evidence="8" type="ORF">HR057_11940</name>
</gene>
<feature type="domain" description="Cytochrome c" evidence="7">
    <location>
        <begin position="42"/>
        <end position="120"/>
    </location>
</feature>
<evidence type="ECO:0000313" key="8">
    <source>
        <dbReference type="EMBL" id="NSL52464.1"/>
    </source>
</evidence>
<evidence type="ECO:0000256" key="4">
    <source>
        <dbReference type="ARBA" id="ARBA00022982"/>
    </source>
</evidence>
<evidence type="ECO:0000256" key="5">
    <source>
        <dbReference type="ARBA" id="ARBA00023004"/>
    </source>
</evidence>
<protein>
    <submittedName>
        <fullName evidence="8">Cytochrome c</fullName>
    </submittedName>
</protein>
<dbReference type="RefSeq" id="WP_173731669.1">
    <property type="nucleotide sequence ID" value="NZ_JABTTE010000016.1"/>
</dbReference>
<dbReference type="GO" id="GO:0009055">
    <property type="term" value="F:electron transfer activity"/>
    <property type="evidence" value="ECO:0007669"/>
    <property type="project" value="InterPro"/>
</dbReference>
<keyword evidence="3 6" id="KW-0479">Metal-binding</keyword>
<keyword evidence="5 6" id="KW-0408">Iron</keyword>
<dbReference type="InterPro" id="IPR009056">
    <property type="entry name" value="Cyt_c-like_dom"/>
</dbReference>
<evidence type="ECO:0000259" key="7">
    <source>
        <dbReference type="PROSITE" id="PS51007"/>
    </source>
</evidence>
<name>A0A8J8KBY9_9BACI</name>
<dbReference type="GO" id="GO:0005506">
    <property type="term" value="F:iron ion binding"/>
    <property type="evidence" value="ECO:0007669"/>
    <property type="project" value="InterPro"/>
</dbReference>
<proteinExistence type="predicted"/>
<keyword evidence="4" id="KW-0249">Electron transport</keyword>
<evidence type="ECO:0000256" key="2">
    <source>
        <dbReference type="ARBA" id="ARBA00022617"/>
    </source>
</evidence>
<sequence length="126" mass="13736">MKNLIIWSGAGAVLLLFFLVFSFATAEKGLAEDHGAPYWGTELSDKGQDIAIRAGCLACHSYRGQLGAATGPTLDAVGLRLNEQAIEAFIRNGTQLMPPFEGKLSDDEIKTLAQWLSTFKSPYEER</sequence>
<dbReference type="Gene3D" id="1.10.760.10">
    <property type="entry name" value="Cytochrome c-like domain"/>
    <property type="match status" value="1"/>
</dbReference>
<dbReference type="GO" id="GO:0020037">
    <property type="term" value="F:heme binding"/>
    <property type="evidence" value="ECO:0007669"/>
    <property type="project" value="InterPro"/>
</dbReference>
<keyword evidence="9" id="KW-1185">Reference proteome</keyword>
<dbReference type="EMBL" id="JABTTE010000016">
    <property type="protein sequence ID" value="NSL52464.1"/>
    <property type="molecule type" value="Genomic_DNA"/>
</dbReference>
<dbReference type="Proteomes" id="UP000625804">
    <property type="component" value="Unassembled WGS sequence"/>
</dbReference>
<comment type="caution">
    <text evidence="8">The sequence shown here is derived from an EMBL/GenBank/DDBJ whole genome shotgun (WGS) entry which is preliminary data.</text>
</comment>
<dbReference type="InterPro" id="IPR051811">
    <property type="entry name" value="Cytochrome_c550/c551-like"/>
</dbReference>
<keyword evidence="2 6" id="KW-0349">Heme</keyword>
<reference evidence="8" key="1">
    <citation type="submission" date="2020-06" db="EMBL/GenBank/DDBJ databases">
        <title>A novel thermopfilic bacterium from Erzurum, Turkey.</title>
        <authorList>
            <person name="Adiguzel A."/>
            <person name="Ay H."/>
            <person name="Baltaci M.O."/>
        </authorList>
    </citation>
    <scope>NUCLEOTIDE SEQUENCE</scope>
    <source>
        <strain evidence="8">P2</strain>
    </source>
</reference>
<evidence type="ECO:0000313" key="9">
    <source>
        <dbReference type="Proteomes" id="UP000625804"/>
    </source>
</evidence>
<dbReference type="SUPFAM" id="SSF46626">
    <property type="entry name" value="Cytochrome c"/>
    <property type="match status" value="1"/>
</dbReference>
<dbReference type="PRINTS" id="PR00605">
    <property type="entry name" value="CYTCHROMECIC"/>
</dbReference>
<dbReference type="InterPro" id="IPR036909">
    <property type="entry name" value="Cyt_c-like_dom_sf"/>
</dbReference>
<evidence type="ECO:0000256" key="6">
    <source>
        <dbReference type="PROSITE-ProRule" id="PRU00433"/>
    </source>
</evidence>
<dbReference type="PROSITE" id="PS51007">
    <property type="entry name" value="CYTC"/>
    <property type="match status" value="1"/>
</dbReference>
<evidence type="ECO:0000256" key="1">
    <source>
        <dbReference type="ARBA" id="ARBA00022448"/>
    </source>
</evidence>